<dbReference type="RefSeq" id="WP_116279349.1">
    <property type="nucleotide sequence ID" value="NZ_NFZX01000053.1"/>
</dbReference>
<dbReference type="InterPro" id="IPR004358">
    <property type="entry name" value="Sig_transdc_His_kin-like_C"/>
</dbReference>
<gene>
    <name evidence="12" type="ORF">CAI16_17025</name>
</gene>
<dbReference type="GO" id="GO:0005524">
    <property type="term" value="F:ATP binding"/>
    <property type="evidence" value="ECO:0007669"/>
    <property type="project" value="UniProtKB-KW"/>
</dbReference>
<dbReference type="CDD" id="cd00082">
    <property type="entry name" value="HisKA"/>
    <property type="match status" value="1"/>
</dbReference>
<proteinExistence type="predicted"/>
<keyword evidence="6" id="KW-0547">Nucleotide-binding</keyword>
<dbReference type="PANTHER" id="PTHR45453:SF1">
    <property type="entry name" value="PHOSPHATE REGULON SENSOR PROTEIN PHOR"/>
    <property type="match status" value="1"/>
</dbReference>
<organism evidence="12 13">
    <name type="scientific">Virgibacillus dokdonensis</name>
    <dbReference type="NCBI Taxonomy" id="302167"/>
    <lineage>
        <taxon>Bacteria</taxon>
        <taxon>Bacillati</taxon>
        <taxon>Bacillota</taxon>
        <taxon>Bacilli</taxon>
        <taxon>Bacillales</taxon>
        <taxon>Bacillaceae</taxon>
        <taxon>Virgibacillus</taxon>
    </lineage>
</organism>
<evidence type="ECO:0000256" key="9">
    <source>
        <dbReference type="ARBA" id="ARBA00023012"/>
    </source>
</evidence>
<dbReference type="GO" id="GO:0000155">
    <property type="term" value="F:phosphorelay sensor kinase activity"/>
    <property type="evidence" value="ECO:0007669"/>
    <property type="project" value="InterPro"/>
</dbReference>
<dbReference type="SUPFAM" id="SSF47384">
    <property type="entry name" value="Homodimeric domain of signal transducing histidine kinase"/>
    <property type="match status" value="1"/>
</dbReference>
<dbReference type="SUPFAM" id="SSF55874">
    <property type="entry name" value="ATPase domain of HSP90 chaperone/DNA topoisomerase II/histidine kinase"/>
    <property type="match status" value="1"/>
</dbReference>
<dbReference type="Pfam" id="PF02518">
    <property type="entry name" value="HATPase_c"/>
    <property type="match status" value="1"/>
</dbReference>
<evidence type="ECO:0000259" key="11">
    <source>
        <dbReference type="PROSITE" id="PS50109"/>
    </source>
</evidence>
<dbReference type="PRINTS" id="PR00344">
    <property type="entry name" value="BCTRLSENSOR"/>
</dbReference>
<comment type="catalytic activity">
    <reaction evidence="1">
        <text>ATP + protein L-histidine = ADP + protein N-phospho-L-histidine.</text>
        <dbReference type="EC" id="2.7.13.3"/>
    </reaction>
</comment>
<protein>
    <recommendedName>
        <fullName evidence="3">histidine kinase</fullName>
        <ecNumber evidence="3">2.7.13.3</ecNumber>
    </recommendedName>
</protein>
<dbReference type="InterPro" id="IPR050351">
    <property type="entry name" value="BphY/WalK/GraS-like"/>
</dbReference>
<keyword evidence="10" id="KW-0472">Membrane</keyword>
<evidence type="ECO:0000256" key="10">
    <source>
        <dbReference type="SAM" id="Phobius"/>
    </source>
</evidence>
<dbReference type="GO" id="GO:0016036">
    <property type="term" value="P:cellular response to phosphate starvation"/>
    <property type="evidence" value="ECO:0007669"/>
    <property type="project" value="TreeGrafter"/>
</dbReference>
<dbReference type="InterPro" id="IPR036097">
    <property type="entry name" value="HisK_dim/P_sf"/>
</dbReference>
<reference evidence="12 13" key="1">
    <citation type="submission" date="2017-05" db="EMBL/GenBank/DDBJ databases">
        <title>Virgibacillus sp. AK90 isolated from a saltern of Kakinada, India.</title>
        <authorList>
            <person name="Gupta V."/>
            <person name="Sidhu C."/>
            <person name="Korpole S."/>
            <person name="Pinnaka A.K."/>
        </authorList>
    </citation>
    <scope>NUCLEOTIDE SEQUENCE [LARGE SCALE GENOMIC DNA]</scope>
    <source>
        <strain evidence="12 13">AK90</strain>
    </source>
</reference>
<feature type="transmembrane region" description="Helical" evidence="10">
    <location>
        <begin position="163"/>
        <end position="182"/>
    </location>
</feature>
<dbReference type="GO" id="GO:0005886">
    <property type="term" value="C:plasma membrane"/>
    <property type="evidence" value="ECO:0007669"/>
    <property type="project" value="UniProtKB-SubCell"/>
</dbReference>
<dbReference type="Pfam" id="PF00512">
    <property type="entry name" value="HisKA"/>
    <property type="match status" value="1"/>
</dbReference>
<evidence type="ECO:0000313" key="13">
    <source>
        <dbReference type="Proteomes" id="UP000256488"/>
    </source>
</evidence>
<dbReference type="EMBL" id="NFZX01000053">
    <property type="protein sequence ID" value="RFA32764.1"/>
    <property type="molecule type" value="Genomic_DNA"/>
</dbReference>
<feature type="domain" description="Histidine kinase" evidence="11">
    <location>
        <begin position="248"/>
        <end position="466"/>
    </location>
</feature>
<evidence type="ECO:0000256" key="2">
    <source>
        <dbReference type="ARBA" id="ARBA00004651"/>
    </source>
</evidence>
<evidence type="ECO:0000256" key="5">
    <source>
        <dbReference type="ARBA" id="ARBA00022679"/>
    </source>
</evidence>
<feature type="transmembrane region" description="Helical" evidence="10">
    <location>
        <begin position="7"/>
        <end position="30"/>
    </location>
</feature>
<accession>A0A3E0WIK5</accession>
<keyword evidence="9" id="KW-0902">Two-component regulatory system</keyword>
<dbReference type="SMART" id="SM00388">
    <property type="entry name" value="HisKA"/>
    <property type="match status" value="1"/>
</dbReference>
<comment type="subcellular location">
    <subcellularLocation>
        <location evidence="2">Cell membrane</location>
        <topology evidence="2">Multi-pass membrane protein</topology>
    </subcellularLocation>
</comment>
<keyword evidence="10" id="KW-1133">Transmembrane helix</keyword>
<evidence type="ECO:0000313" key="12">
    <source>
        <dbReference type="EMBL" id="RFA32764.1"/>
    </source>
</evidence>
<comment type="caution">
    <text evidence="12">The sequence shown here is derived from an EMBL/GenBank/DDBJ whole genome shotgun (WGS) entry which is preliminary data.</text>
</comment>
<dbReference type="InterPro" id="IPR003661">
    <property type="entry name" value="HisK_dim/P_dom"/>
</dbReference>
<dbReference type="Proteomes" id="UP000256488">
    <property type="component" value="Unassembled WGS sequence"/>
</dbReference>
<dbReference type="PANTHER" id="PTHR45453">
    <property type="entry name" value="PHOSPHATE REGULON SENSOR PROTEIN PHOR"/>
    <property type="match status" value="1"/>
</dbReference>
<sequence>MRWKITGLYIGSLLILSLLLLSIFVFTIWFSVITGVNVPETERSRFPEQFTLEFEKFIMDDNGMPMVKKEGEEKLKKNNAWLQILNKDGTEIANWGKPDEVNGHYTPSELIFNYKYSNNGNTIFVSRKNADNKEWSYIIGFPENRVSKYTVLFSPESLRYRDLITPLVIILLTTIIIGYLFGKKLSRPVLDIINGITKLAKGHYHINYQTKGLYKNVYYSLNTLANTLYYNQRERRRLENMQEEWIANLSHDLKTPLSSIKGYGEMLLDKKNISNSKEVVEYANIIMSKSLYIESLIEDLKLTYQLKNNMLPLNKKNINLVELLRTTIIAILNTPLYTEREIHFDVKTENIPFYGDEKYLTRAFNNLIFNALTHNYNTTEIWVSVNQTFYNTKITIKDNGKGIPAEDLDKLFERYYRGTNTNRNNAGTGLGMAIAKQIITSHEGTISVESWLNKGTCISIIFTNKINL</sequence>
<dbReference type="CDD" id="cd00075">
    <property type="entry name" value="HATPase"/>
    <property type="match status" value="1"/>
</dbReference>
<dbReference type="GO" id="GO:0004721">
    <property type="term" value="F:phosphoprotein phosphatase activity"/>
    <property type="evidence" value="ECO:0007669"/>
    <property type="project" value="TreeGrafter"/>
</dbReference>
<keyword evidence="8" id="KW-0067">ATP-binding</keyword>
<keyword evidence="5" id="KW-0808">Transferase</keyword>
<dbReference type="SMART" id="SM00387">
    <property type="entry name" value="HATPase_c"/>
    <property type="match status" value="1"/>
</dbReference>
<dbReference type="Gene3D" id="1.10.287.130">
    <property type="match status" value="1"/>
</dbReference>
<evidence type="ECO:0000256" key="8">
    <source>
        <dbReference type="ARBA" id="ARBA00022840"/>
    </source>
</evidence>
<dbReference type="AlphaFoldDB" id="A0A3E0WIK5"/>
<dbReference type="PROSITE" id="PS50109">
    <property type="entry name" value="HIS_KIN"/>
    <property type="match status" value="1"/>
</dbReference>
<dbReference type="EC" id="2.7.13.3" evidence="3"/>
<keyword evidence="10" id="KW-0812">Transmembrane</keyword>
<evidence type="ECO:0000256" key="3">
    <source>
        <dbReference type="ARBA" id="ARBA00012438"/>
    </source>
</evidence>
<dbReference type="Gene3D" id="3.30.565.10">
    <property type="entry name" value="Histidine kinase-like ATPase, C-terminal domain"/>
    <property type="match status" value="1"/>
</dbReference>
<evidence type="ECO:0000256" key="1">
    <source>
        <dbReference type="ARBA" id="ARBA00000085"/>
    </source>
</evidence>
<name>A0A3E0WIK5_9BACI</name>
<dbReference type="InterPro" id="IPR005467">
    <property type="entry name" value="His_kinase_dom"/>
</dbReference>
<dbReference type="FunFam" id="3.30.565.10:FF:000006">
    <property type="entry name" value="Sensor histidine kinase WalK"/>
    <property type="match status" value="1"/>
</dbReference>
<evidence type="ECO:0000256" key="4">
    <source>
        <dbReference type="ARBA" id="ARBA00022553"/>
    </source>
</evidence>
<dbReference type="InterPro" id="IPR036890">
    <property type="entry name" value="HATPase_C_sf"/>
</dbReference>
<dbReference type="InterPro" id="IPR003594">
    <property type="entry name" value="HATPase_dom"/>
</dbReference>
<evidence type="ECO:0000256" key="7">
    <source>
        <dbReference type="ARBA" id="ARBA00022777"/>
    </source>
</evidence>
<evidence type="ECO:0000256" key="6">
    <source>
        <dbReference type="ARBA" id="ARBA00022741"/>
    </source>
</evidence>
<keyword evidence="7" id="KW-0418">Kinase</keyword>
<keyword evidence="4" id="KW-0597">Phosphoprotein</keyword>